<protein>
    <submittedName>
        <fullName evidence="2">Uncharacterized protein</fullName>
    </submittedName>
</protein>
<keyword evidence="1" id="KW-0472">Membrane</keyword>
<accession>A0A811GD20</accession>
<dbReference type="EMBL" id="CADDTS010000048">
    <property type="protein sequence ID" value="CAB1221400.1"/>
    <property type="molecule type" value="Genomic_DNA"/>
</dbReference>
<keyword evidence="1" id="KW-0812">Transmembrane</keyword>
<dbReference type="RefSeq" id="WP_174560564.1">
    <property type="nucleotide sequence ID" value="NZ_CADDTS010000048.1"/>
</dbReference>
<dbReference type="Proteomes" id="UP000489961">
    <property type="component" value="Unassembled WGS sequence"/>
</dbReference>
<dbReference type="AlphaFoldDB" id="A0A811GD20"/>
<reference evidence="2 3" key="1">
    <citation type="submission" date="2020-02" db="EMBL/GenBank/DDBJ databases">
        <authorList>
            <person name="Chaudhuri R."/>
        </authorList>
    </citation>
    <scope>NUCLEOTIDE SEQUENCE [LARGE SCALE GENOMIC DNA]</scope>
    <source>
        <strain evidence="2">SFB21</strain>
    </source>
</reference>
<evidence type="ECO:0000313" key="3">
    <source>
        <dbReference type="Proteomes" id="UP000489961"/>
    </source>
</evidence>
<name>A0A811GD20_9GAMM</name>
<sequence length="85" mass="10052">MISKQLRILSTVLAIMGLCLFFIFQYFLQPTVLGGFNEGTEQYNGYRYAQDNQLKSEEQCDDEKDDPEMHVNQEFLEGCKRYFHQ</sequence>
<feature type="transmembrane region" description="Helical" evidence="1">
    <location>
        <begin position="7"/>
        <end position="28"/>
    </location>
</feature>
<keyword evidence="1" id="KW-1133">Transmembrane helix</keyword>
<organism evidence="2 3">
    <name type="scientific">Acinetobacter bouvetii</name>
    <dbReference type="NCBI Taxonomy" id="202951"/>
    <lineage>
        <taxon>Bacteria</taxon>
        <taxon>Pseudomonadati</taxon>
        <taxon>Pseudomonadota</taxon>
        <taxon>Gammaproteobacteria</taxon>
        <taxon>Moraxellales</taxon>
        <taxon>Moraxellaceae</taxon>
        <taxon>Acinetobacter</taxon>
    </lineage>
</organism>
<comment type="caution">
    <text evidence="2">The sequence shown here is derived from an EMBL/GenBank/DDBJ whole genome shotgun (WGS) entry which is preliminary data.</text>
</comment>
<evidence type="ECO:0000313" key="2">
    <source>
        <dbReference type="EMBL" id="CAB1221400.1"/>
    </source>
</evidence>
<evidence type="ECO:0000256" key="1">
    <source>
        <dbReference type="SAM" id="Phobius"/>
    </source>
</evidence>
<proteinExistence type="predicted"/>
<gene>
    <name evidence="2" type="ORF">SFB21_2775</name>
</gene>